<dbReference type="Proteomes" id="UP000187506">
    <property type="component" value="Chromosome"/>
</dbReference>
<dbReference type="RefSeq" id="WP_076733681.1">
    <property type="nucleotide sequence ID" value="NZ_CP019352.1"/>
</dbReference>
<name>A0AAC9PX65_9FLAO</name>
<dbReference type="EMBL" id="CP019352">
    <property type="protein sequence ID" value="APY00776.1"/>
    <property type="molecule type" value="Genomic_DNA"/>
</dbReference>
<evidence type="ECO:0000313" key="2">
    <source>
        <dbReference type="EMBL" id="APY00776.1"/>
    </source>
</evidence>
<feature type="region of interest" description="Disordered" evidence="1">
    <location>
        <begin position="193"/>
        <end position="237"/>
    </location>
</feature>
<feature type="compositionally biased region" description="Polar residues" evidence="1">
    <location>
        <begin position="215"/>
        <end position="228"/>
    </location>
</feature>
<evidence type="ECO:0000313" key="3">
    <source>
        <dbReference type="Proteomes" id="UP000187506"/>
    </source>
</evidence>
<gene>
    <name evidence="2" type="ORF">BWR22_10780</name>
</gene>
<accession>A0AAC9PX65</accession>
<evidence type="ECO:0000256" key="1">
    <source>
        <dbReference type="SAM" id="MobiDB-lite"/>
    </source>
</evidence>
<sequence length="237" mass="26538">MKTIFKLLTLVTLITCFNCNNSNQIDYKYAEKPNLLACDLPDENLLKEAVYSFENDIVNTYDMQNRNIAKSYSNFINFKQRGRLNIKTIASEHSLNIAKILKEKTNLWVTENGTTSLNNSNTLINCIAKNIKDKSINTTYNALLSTNSFEPRLILPLLSGNSRHIQVDGALKTHVAMAFFYSELLDVNLEELTNPNPKTPAEPATPALNGIDLNKTPSKTAPVKTSTRPGHEGHNHD</sequence>
<keyword evidence="3" id="KW-1185">Reference proteome</keyword>
<dbReference type="AlphaFoldDB" id="A0AAC9PX65"/>
<proteinExistence type="predicted"/>
<organism evidence="2 3">
    <name type="scientific">Lacinutrix venerupis</name>
    <dbReference type="NCBI Taxonomy" id="1486034"/>
    <lineage>
        <taxon>Bacteria</taxon>
        <taxon>Pseudomonadati</taxon>
        <taxon>Bacteroidota</taxon>
        <taxon>Flavobacteriia</taxon>
        <taxon>Flavobacteriales</taxon>
        <taxon>Flavobacteriaceae</taxon>
        <taxon>Lacinutrix</taxon>
    </lineage>
</organism>
<protein>
    <submittedName>
        <fullName evidence="2">Uncharacterized protein</fullName>
    </submittedName>
</protein>
<reference evidence="2 3" key="1">
    <citation type="submission" date="2017-01" db="EMBL/GenBank/DDBJ databases">
        <title>Complete genome of Lacinutrix venerupis DOK2-8 isolated from seawater in Dokdo.</title>
        <authorList>
            <person name="Chi W.-J."/>
            <person name="Kim J.H."/>
        </authorList>
    </citation>
    <scope>NUCLEOTIDE SEQUENCE [LARGE SCALE GENOMIC DNA]</scope>
    <source>
        <strain evidence="2 3">DOK2-8</strain>
    </source>
</reference>
<dbReference type="KEGG" id="lvn:BWR22_10780"/>